<evidence type="ECO:0000256" key="10">
    <source>
        <dbReference type="ARBA" id="ARBA00029346"/>
    </source>
</evidence>
<organism evidence="12 13">
    <name type="scientific">Candidatus Riesia pediculischaeffi PTSU</name>
    <dbReference type="NCBI Taxonomy" id="1401651"/>
    <lineage>
        <taxon>Bacteria</taxon>
        <taxon>Pseudomonadati</taxon>
        <taxon>Pseudomonadota</taxon>
        <taxon>Gammaproteobacteria</taxon>
        <taxon>Enterobacterales</taxon>
        <taxon>Enterobacteriaceae</taxon>
        <taxon>Candidatus Riesia</taxon>
    </lineage>
</organism>
<reference evidence="12 13" key="1">
    <citation type="journal article" date="2014" name="G3 (Bethesda)">
        <title>Genome sequence of Candidatus Riesia pediculischaeffi, endosymbiont of chimpanzee lice, and genomic comparison of recently acquired endosymbionts from human and chimpanzee lice.</title>
        <authorList>
            <person name="Boyd B.M."/>
            <person name="Allen J.M."/>
            <person name="de Crecy-Lagard V."/>
            <person name="Reed D.L."/>
        </authorList>
    </citation>
    <scope>NUCLEOTIDE SEQUENCE [LARGE SCALE GENOMIC DNA]</scope>
    <source>
        <strain evidence="12 13">PTSU</strain>
    </source>
</reference>
<dbReference type="PANTHER" id="PTHR21342">
    <property type="entry name" value="PHOSPHOPANTETHEINE ADENYLYLTRANSFERASE"/>
    <property type="match status" value="1"/>
</dbReference>
<dbReference type="InterPro" id="IPR004821">
    <property type="entry name" value="Cyt_trans-like"/>
</dbReference>
<evidence type="ECO:0000256" key="4">
    <source>
        <dbReference type="ARBA" id="ARBA00022679"/>
    </source>
</evidence>
<dbReference type="PANTHER" id="PTHR21342:SF1">
    <property type="entry name" value="PHOSPHOPANTETHEINE ADENYLYLTRANSFERASE"/>
    <property type="match status" value="1"/>
</dbReference>
<dbReference type="AlphaFoldDB" id="A0A0C1SAA7"/>
<feature type="domain" description="Cytidyltransferase-like" evidence="11">
    <location>
        <begin position="7"/>
        <end position="46"/>
    </location>
</feature>
<dbReference type="Proteomes" id="UP000054529">
    <property type="component" value="Unassembled WGS sequence"/>
</dbReference>
<dbReference type="InterPro" id="IPR014729">
    <property type="entry name" value="Rossmann-like_a/b/a_fold"/>
</dbReference>
<evidence type="ECO:0000313" key="13">
    <source>
        <dbReference type="Proteomes" id="UP000054529"/>
    </source>
</evidence>
<keyword evidence="8" id="KW-0460">Magnesium</keyword>
<evidence type="ECO:0000259" key="11">
    <source>
        <dbReference type="Pfam" id="PF01467"/>
    </source>
</evidence>
<protein>
    <recommendedName>
        <fullName evidence="2">Phosphopantetheine adenylyltransferase</fullName>
        <ecNumber evidence="1">2.7.7.3</ecNumber>
    </recommendedName>
</protein>
<keyword evidence="4 12" id="KW-0808">Transferase</keyword>
<evidence type="ECO:0000256" key="7">
    <source>
        <dbReference type="ARBA" id="ARBA00022840"/>
    </source>
</evidence>
<evidence type="ECO:0000256" key="8">
    <source>
        <dbReference type="ARBA" id="ARBA00022842"/>
    </source>
</evidence>
<dbReference type="GO" id="GO:0004595">
    <property type="term" value="F:pantetheine-phosphate adenylyltransferase activity"/>
    <property type="evidence" value="ECO:0007669"/>
    <property type="project" value="UniProtKB-EC"/>
</dbReference>
<evidence type="ECO:0000256" key="3">
    <source>
        <dbReference type="ARBA" id="ARBA00022490"/>
    </source>
</evidence>
<dbReference type="PATRIC" id="fig|1401651.3.peg.203"/>
<evidence type="ECO:0000256" key="2">
    <source>
        <dbReference type="ARBA" id="ARBA00013868"/>
    </source>
</evidence>
<dbReference type="SUPFAM" id="SSF52374">
    <property type="entry name" value="Nucleotidylyl transferase"/>
    <property type="match status" value="1"/>
</dbReference>
<dbReference type="Gene3D" id="3.40.50.620">
    <property type="entry name" value="HUPs"/>
    <property type="match status" value="1"/>
</dbReference>
<name>A0A0C1SAA7_9ENTR</name>
<keyword evidence="5 12" id="KW-0548">Nucleotidyltransferase</keyword>
<evidence type="ECO:0000313" key="12">
    <source>
        <dbReference type="EMBL" id="KIE64206.1"/>
    </source>
</evidence>
<sequence>MRNKIAIYSGTFDPITKGHLDIIVRASYIFDKIIVAIPNNIKKNTSFLGRKNIFR</sequence>
<keyword evidence="3" id="KW-0963">Cytoplasm</keyword>
<gene>
    <name evidence="12" type="ORF">P689_119177</name>
</gene>
<dbReference type="EMBL" id="AWXV01000002">
    <property type="protein sequence ID" value="KIE64206.1"/>
    <property type="molecule type" value="Genomic_DNA"/>
</dbReference>
<evidence type="ECO:0000256" key="5">
    <source>
        <dbReference type="ARBA" id="ARBA00022695"/>
    </source>
</evidence>
<dbReference type="GO" id="GO:0005524">
    <property type="term" value="F:ATP binding"/>
    <property type="evidence" value="ECO:0007669"/>
    <property type="project" value="UniProtKB-KW"/>
</dbReference>
<keyword evidence="7" id="KW-0067">ATP-binding</keyword>
<keyword evidence="9" id="KW-0173">Coenzyme A biosynthesis</keyword>
<dbReference type="NCBIfam" id="TIGR00125">
    <property type="entry name" value="cyt_tran_rel"/>
    <property type="match status" value="1"/>
</dbReference>
<dbReference type="InterPro" id="IPR001980">
    <property type="entry name" value="PPAT"/>
</dbReference>
<proteinExistence type="predicted"/>
<evidence type="ECO:0000256" key="9">
    <source>
        <dbReference type="ARBA" id="ARBA00022993"/>
    </source>
</evidence>
<comment type="catalytic activity">
    <reaction evidence="10">
        <text>(R)-4'-phosphopantetheine + ATP + H(+) = 3'-dephospho-CoA + diphosphate</text>
        <dbReference type="Rhea" id="RHEA:19801"/>
        <dbReference type="ChEBI" id="CHEBI:15378"/>
        <dbReference type="ChEBI" id="CHEBI:30616"/>
        <dbReference type="ChEBI" id="CHEBI:33019"/>
        <dbReference type="ChEBI" id="CHEBI:57328"/>
        <dbReference type="ChEBI" id="CHEBI:61723"/>
        <dbReference type="EC" id="2.7.7.3"/>
    </reaction>
</comment>
<keyword evidence="6" id="KW-0547">Nucleotide-binding</keyword>
<evidence type="ECO:0000256" key="1">
    <source>
        <dbReference type="ARBA" id="ARBA00012392"/>
    </source>
</evidence>
<dbReference type="PRINTS" id="PR01020">
    <property type="entry name" value="LPSBIOSNTHSS"/>
</dbReference>
<accession>A0A0C1SAA7</accession>
<evidence type="ECO:0000256" key="6">
    <source>
        <dbReference type="ARBA" id="ARBA00022741"/>
    </source>
</evidence>
<comment type="caution">
    <text evidence="12">The sequence shown here is derived from an EMBL/GenBank/DDBJ whole genome shotgun (WGS) entry which is preliminary data.</text>
</comment>
<dbReference type="HOGENOM" id="CLU_211236_1_0_6"/>
<dbReference type="Pfam" id="PF01467">
    <property type="entry name" value="CTP_transf_like"/>
    <property type="match status" value="1"/>
</dbReference>
<dbReference type="GO" id="GO:0015937">
    <property type="term" value="P:coenzyme A biosynthetic process"/>
    <property type="evidence" value="ECO:0007669"/>
    <property type="project" value="UniProtKB-KW"/>
</dbReference>
<dbReference type="EC" id="2.7.7.3" evidence="1"/>